<keyword evidence="3" id="KW-1185">Reference proteome</keyword>
<protein>
    <submittedName>
        <fullName evidence="2">Uncharacterized protein</fullName>
    </submittedName>
</protein>
<feature type="compositionally biased region" description="Low complexity" evidence="1">
    <location>
        <begin position="373"/>
        <end position="384"/>
    </location>
</feature>
<dbReference type="EMBL" id="RRYP01005221">
    <property type="protein sequence ID" value="TNV82227.1"/>
    <property type="molecule type" value="Genomic_DNA"/>
</dbReference>
<dbReference type="Proteomes" id="UP000785679">
    <property type="component" value="Unassembled WGS sequence"/>
</dbReference>
<evidence type="ECO:0000313" key="3">
    <source>
        <dbReference type="Proteomes" id="UP000785679"/>
    </source>
</evidence>
<proteinExistence type="predicted"/>
<reference evidence="2" key="1">
    <citation type="submission" date="2019-06" db="EMBL/GenBank/DDBJ databases">
        <authorList>
            <person name="Zheng W."/>
        </authorList>
    </citation>
    <scope>NUCLEOTIDE SEQUENCE</scope>
    <source>
        <strain evidence="2">QDHG01</strain>
    </source>
</reference>
<comment type="caution">
    <text evidence="2">The sequence shown here is derived from an EMBL/GenBank/DDBJ whole genome shotgun (WGS) entry which is preliminary data.</text>
</comment>
<feature type="region of interest" description="Disordered" evidence="1">
    <location>
        <begin position="372"/>
        <end position="392"/>
    </location>
</feature>
<organism evidence="2 3">
    <name type="scientific">Halteria grandinella</name>
    <dbReference type="NCBI Taxonomy" id="5974"/>
    <lineage>
        <taxon>Eukaryota</taxon>
        <taxon>Sar</taxon>
        <taxon>Alveolata</taxon>
        <taxon>Ciliophora</taxon>
        <taxon>Intramacronucleata</taxon>
        <taxon>Spirotrichea</taxon>
        <taxon>Stichotrichia</taxon>
        <taxon>Sporadotrichida</taxon>
        <taxon>Halteriidae</taxon>
        <taxon>Halteria</taxon>
    </lineage>
</organism>
<sequence length="480" mass="54074">MERQQQIITPGETSAQTPQRVTALLRVTVTRQREQPHVGAARQSGPGNSRLAQSEVPPNGRGTQEIIAGILGGQRINGASGSTEGAESSTQWHSPRSIEQDSSHIQSSEVVGTLSLRSHVTSNETSSVGENHAQIVLRPRIDNVEIMVPMLNADQVRESEGERIGIQSGAAIVNHQLIDASRHGQLNAQEEVKVSNQAEESKLSRTPNSNRRMQRRLRMPASNFGIPTEQEDGEIEPGIDGIRRRLLIEPMESSQSQPRVIPNSYDPDYTPDERQYAGSRLSIHHPTQLQQYFHENLEQRVSNAIAILDGLQEEEEGEDELAQAADNFFSQRMRRRAYPSEDFRIHPELLQFAEPDPVSAAYIEYLRAREEMPQQSRSVSPSSPERCRDGSQKDFSLRPFTEVIPHFWRQELLEIPPESPLKQPVMYSIMQGFGSLSALLYTRLIRLCKESREENARIRDLSADQETISCVRIGSRLDRR</sequence>
<feature type="region of interest" description="Disordered" evidence="1">
    <location>
        <begin position="1"/>
        <end position="20"/>
    </location>
</feature>
<feature type="compositionally biased region" description="Low complexity" evidence="1">
    <location>
        <begin position="78"/>
        <end position="90"/>
    </location>
</feature>
<evidence type="ECO:0000256" key="1">
    <source>
        <dbReference type="SAM" id="MobiDB-lite"/>
    </source>
</evidence>
<feature type="region of interest" description="Disordered" evidence="1">
    <location>
        <begin position="30"/>
        <end position="63"/>
    </location>
</feature>
<dbReference type="AlphaFoldDB" id="A0A8J8NV64"/>
<name>A0A8J8NV64_HALGN</name>
<feature type="compositionally biased region" description="Polar residues" evidence="1">
    <location>
        <begin position="184"/>
        <end position="211"/>
    </location>
</feature>
<feature type="region of interest" description="Disordered" evidence="1">
    <location>
        <begin position="75"/>
        <end position="94"/>
    </location>
</feature>
<feature type="region of interest" description="Disordered" evidence="1">
    <location>
        <begin position="184"/>
        <end position="216"/>
    </location>
</feature>
<evidence type="ECO:0000313" key="2">
    <source>
        <dbReference type="EMBL" id="TNV82227.1"/>
    </source>
</evidence>
<gene>
    <name evidence="2" type="ORF">FGO68_gene13392</name>
</gene>
<accession>A0A8J8NV64</accession>